<dbReference type="HAMAP" id="MF_01940">
    <property type="entry name" value="RNA_CPDase"/>
    <property type="match status" value="1"/>
</dbReference>
<comment type="function">
    <text evidence="2">Hydrolyzes RNA 2',3'-cyclic phosphodiester to an RNA 2'-phosphomonoester.</text>
</comment>
<evidence type="ECO:0000313" key="4">
    <source>
        <dbReference type="EMBL" id="AKF24192.1"/>
    </source>
</evidence>
<dbReference type="InterPro" id="IPR009097">
    <property type="entry name" value="Cyclic_Pdiesterase"/>
</dbReference>
<comment type="similarity">
    <text evidence="2">Belongs to the 2H phosphoesterase superfamily. ThpR family.</text>
</comment>
<evidence type="ECO:0000256" key="2">
    <source>
        <dbReference type="HAMAP-Rule" id="MF_01940"/>
    </source>
</evidence>
<keyword evidence="5" id="KW-1185">Reference proteome</keyword>
<reference evidence="5" key="2">
    <citation type="journal article" date="2017" name="Stand. Genomic Sci.">
        <title>Complete genome sequence of the sulfur-oxidizing chemolithoautotrophic Sulfurovum lithotrophicum 42BKTT.</title>
        <authorList>
            <person name="Jeon W."/>
            <person name="Priscilla L."/>
            <person name="Park G."/>
            <person name="Lee H."/>
            <person name="Lee N."/>
            <person name="Lee D."/>
            <person name="Kwon H."/>
            <person name="Ahn I."/>
            <person name="Lee C."/>
            <person name="Lee H."/>
            <person name="Ahn J."/>
        </authorList>
    </citation>
    <scope>NUCLEOTIDE SEQUENCE [LARGE SCALE GENOMIC DNA]</scope>
    <source>
        <strain evidence="5">ATCC BAA-797 / 42BKT</strain>
    </source>
</reference>
<dbReference type="AlphaFoldDB" id="A0A7U4LZT2"/>
<dbReference type="GO" id="GO:0008664">
    <property type="term" value="F:RNA 2',3'-cyclic 3'-phosphodiesterase activity"/>
    <property type="evidence" value="ECO:0007669"/>
    <property type="project" value="UniProtKB-EC"/>
</dbReference>
<dbReference type="NCBIfam" id="TIGR02258">
    <property type="entry name" value="2_5_ligase"/>
    <property type="match status" value="1"/>
</dbReference>
<dbReference type="Gene3D" id="3.90.1140.10">
    <property type="entry name" value="Cyclic phosphodiesterase"/>
    <property type="match status" value="1"/>
</dbReference>
<keyword evidence="4" id="KW-0436">Ligase</keyword>
<evidence type="ECO:0000259" key="3">
    <source>
        <dbReference type="Pfam" id="PF02834"/>
    </source>
</evidence>
<dbReference type="GO" id="GO:0016874">
    <property type="term" value="F:ligase activity"/>
    <property type="evidence" value="ECO:0007669"/>
    <property type="project" value="UniProtKB-KW"/>
</dbReference>
<proteinExistence type="inferred from homology"/>
<dbReference type="EC" id="3.1.4.58" evidence="2"/>
<dbReference type="PANTHER" id="PTHR35561">
    <property type="entry name" value="RNA 2',3'-CYCLIC PHOSPHODIESTERASE"/>
    <property type="match status" value="1"/>
</dbReference>
<dbReference type="GO" id="GO:0004113">
    <property type="term" value="F:2',3'-cyclic-nucleotide 3'-phosphodiesterase activity"/>
    <property type="evidence" value="ECO:0007669"/>
    <property type="project" value="InterPro"/>
</dbReference>
<feature type="short sequence motif" description="HXTX 2" evidence="2">
    <location>
        <begin position="109"/>
        <end position="112"/>
    </location>
</feature>
<dbReference type="EMBL" id="CP011308">
    <property type="protein sequence ID" value="AKF24192.1"/>
    <property type="molecule type" value="Genomic_DNA"/>
</dbReference>
<gene>
    <name evidence="4" type="ORF">YH65_01355</name>
</gene>
<feature type="active site" description="Proton donor" evidence="2">
    <location>
        <position position="36"/>
    </location>
</feature>
<feature type="active site" description="Proton acceptor" evidence="2">
    <location>
        <position position="109"/>
    </location>
</feature>
<feature type="domain" description="Phosphoesterase HXTX" evidence="3">
    <location>
        <begin position="15"/>
        <end position="80"/>
    </location>
</feature>
<evidence type="ECO:0000313" key="5">
    <source>
        <dbReference type="Proteomes" id="UP000034444"/>
    </source>
</evidence>
<organism evidence="4 5">
    <name type="scientific">Sulfurovum lithotrophicum</name>
    <dbReference type="NCBI Taxonomy" id="206403"/>
    <lineage>
        <taxon>Bacteria</taxon>
        <taxon>Pseudomonadati</taxon>
        <taxon>Campylobacterota</taxon>
        <taxon>Epsilonproteobacteria</taxon>
        <taxon>Campylobacterales</taxon>
        <taxon>Sulfurovaceae</taxon>
        <taxon>Sulfurovum</taxon>
    </lineage>
</organism>
<dbReference type="InterPro" id="IPR014051">
    <property type="entry name" value="Phosphoesterase_HXTX"/>
</dbReference>
<dbReference type="PANTHER" id="PTHR35561:SF1">
    <property type="entry name" value="RNA 2',3'-CYCLIC PHOSPHODIESTERASE"/>
    <property type="match status" value="1"/>
</dbReference>
<dbReference type="Proteomes" id="UP000034444">
    <property type="component" value="Chromosome"/>
</dbReference>
<name>A0A7U4LZT2_9BACT</name>
<reference evidence="4 5" key="1">
    <citation type="submission" date="2015-04" db="EMBL/GenBank/DDBJ databases">
        <title>Complete genome sequence of Sulfurovum lithotrophicum ATCC BAA-797T.</title>
        <authorList>
            <person name="Ahn J."/>
            <person name="Park G."/>
            <person name="Jeon W."/>
            <person name="Jang Y."/>
            <person name="Jang M."/>
            <person name="Lee H."/>
            <person name="Lee H."/>
        </authorList>
    </citation>
    <scope>NUCLEOTIDE SEQUENCE [LARGE SCALE GENOMIC DNA]</scope>
    <source>
        <strain evidence="5">ATCC BAA-797 / 42BKT</strain>
    </source>
</reference>
<keyword evidence="1 2" id="KW-0378">Hydrolase</keyword>
<sequence length="163" mass="19403">MRLFIASPVRFENYSKIQDDFKDIMEGKWVEEENLHLTWVFLGNVPDERPVIKKMQKVSVPEREVTIAELGYFGRPPRVFFAKAEDRGLYETAQTFKKAGFDLYRFKPHVTLCRIKEIYDYKRYKEVLKNYREKDLGLILPQITLYRSELSNTGPEYTSLYTL</sequence>
<accession>A0A7U4LZT2</accession>
<dbReference type="InterPro" id="IPR004175">
    <property type="entry name" value="RNA_CPDase"/>
</dbReference>
<comment type="catalytic activity">
    <reaction evidence="2">
        <text>a 3'-end 2',3'-cyclophospho-ribonucleotide-RNA + H2O = a 3'-end 2'-phospho-ribonucleotide-RNA + H(+)</text>
        <dbReference type="Rhea" id="RHEA:11828"/>
        <dbReference type="Rhea" id="RHEA-COMP:10464"/>
        <dbReference type="Rhea" id="RHEA-COMP:17353"/>
        <dbReference type="ChEBI" id="CHEBI:15377"/>
        <dbReference type="ChEBI" id="CHEBI:15378"/>
        <dbReference type="ChEBI" id="CHEBI:83064"/>
        <dbReference type="ChEBI" id="CHEBI:173113"/>
        <dbReference type="EC" id="3.1.4.58"/>
    </reaction>
</comment>
<dbReference type="Pfam" id="PF02834">
    <property type="entry name" value="LigT_PEase"/>
    <property type="match status" value="1"/>
</dbReference>
<evidence type="ECO:0000256" key="1">
    <source>
        <dbReference type="ARBA" id="ARBA00022801"/>
    </source>
</evidence>
<feature type="short sequence motif" description="HXTX 1" evidence="2">
    <location>
        <begin position="36"/>
        <end position="39"/>
    </location>
</feature>
<dbReference type="OrthoDB" id="9793819at2"/>
<dbReference type="KEGG" id="slh:YH65_01355"/>
<dbReference type="SUPFAM" id="SSF55144">
    <property type="entry name" value="LigT-like"/>
    <property type="match status" value="1"/>
</dbReference>
<dbReference type="RefSeq" id="WP_046550293.1">
    <property type="nucleotide sequence ID" value="NZ_CP011308.1"/>
</dbReference>
<protein>
    <recommendedName>
        <fullName evidence="2">RNA 2',3'-cyclic phosphodiesterase</fullName>
        <shortName evidence="2">RNA 2',3'-CPDase</shortName>
        <ecNumber evidence="2">3.1.4.58</ecNumber>
    </recommendedName>
</protein>